<reference evidence="2 3" key="1">
    <citation type="journal article" date="2012" name="Proc. Natl. Acad. Sci. U.S.A.">
        <title>Comparative genomics of Ceriporiopsis subvermispora and Phanerochaete chrysosporium provide insight into selective ligninolysis.</title>
        <authorList>
            <person name="Fernandez-Fueyo E."/>
            <person name="Ruiz-Duenas F.J."/>
            <person name="Ferreira P."/>
            <person name="Floudas D."/>
            <person name="Hibbett D.S."/>
            <person name="Canessa P."/>
            <person name="Larrondo L.F."/>
            <person name="James T.Y."/>
            <person name="Seelenfreund D."/>
            <person name="Lobos S."/>
            <person name="Polanco R."/>
            <person name="Tello M."/>
            <person name="Honda Y."/>
            <person name="Watanabe T."/>
            <person name="Watanabe T."/>
            <person name="Ryu J.S."/>
            <person name="Kubicek C.P."/>
            <person name="Schmoll M."/>
            <person name="Gaskell J."/>
            <person name="Hammel K.E."/>
            <person name="St John F.J."/>
            <person name="Vanden Wymelenberg A."/>
            <person name="Sabat G."/>
            <person name="Splinter BonDurant S."/>
            <person name="Syed K."/>
            <person name="Yadav J.S."/>
            <person name="Doddapaneni H."/>
            <person name="Subramanian V."/>
            <person name="Lavin J.L."/>
            <person name="Oguiza J.A."/>
            <person name="Perez G."/>
            <person name="Pisabarro A.G."/>
            <person name="Ramirez L."/>
            <person name="Santoyo F."/>
            <person name="Master E."/>
            <person name="Coutinho P.M."/>
            <person name="Henrissat B."/>
            <person name="Lombard V."/>
            <person name="Magnuson J.K."/>
            <person name="Kuees U."/>
            <person name="Hori C."/>
            <person name="Igarashi K."/>
            <person name="Samejima M."/>
            <person name="Held B.W."/>
            <person name="Barry K.W."/>
            <person name="LaButti K.M."/>
            <person name="Lapidus A."/>
            <person name="Lindquist E.A."/>
            <person name="Lucas S.M."/>
            <person name="Riley R."/>
            <person name="Salamov A.A."/>
            <person name="Hoffmeister D."/>
            <person name="Schwenk D."/>
            <person name="Hadar Y."/>
            <person name="Yarden O."/>
            <person name="de Vries R.P."/>
            <person name="Wiebenga A."/>
            <person name="Stenlid J."/>
            <person name="Eastwood D."/>
            <person name="Grigoriev I.V."/>
            <person name="Berka R.M."/>
            <person name="Blanchette R.A."/>
            <person name="Kersten P."/>
            <person name="Martinez A.T."/>
            <person name="Vicuna R."/>
            <person name="Cullen D."/>
        </authorList>
    </citation>
    <scope>NUCLEOTIDE SEQUENCE [LARGE SCALE GENOMIC DNA]</scope>
    <source>
        <strain evidence="2 3">B</strain>
    </source>
</reference>
<dbReference type="AlphaFoldDB" id="M2PIU2"/>
<dbReference type="OrthoDB" id="3363836at2759"/>
<keyword evidence="1" id="KW-0812">Transmembrane</keyword>
<feature type="transmembrane region" description="Helical" evidence="1">
    <location>
        <begin position="170"/>
        <end position="191"/>
    </location>
</feature>
<gene>
    <name evidence="2" type="ORF">CERSUDRAFT_115995</name>
</gene>
<dbReference type="HOGENOM" id="CLU_027355_0_0_1"/>
<keyword evidence="3" id="KW-1185">Reference proteome</keyword>
<sequence length="525" mass="55288">MGFKTIRKGHAIALTHENHFNIKKRDNCQTGGFYLSPTAGQTVPSGSFNITWDTSCMTTTAVDIYLYNPGATPPIIHEWQTVDFAPGSYVADLKPKWWNSTASVNLQLSIVPAGSSLFMVTMPAGPVFSATYTAPTSGPTPADADTSQPDAAIQTVNNVPSSKHGPSRGAVAAAVLLPLLLVIGIGVYFYIRRSRAKGKEARKRYSQAVDRRMSTISTDWKSVSAAGAAAAIRNSIYVGEADGARARASSFSFGAIRPVSTVAVEGGQAGIGAGRGLYSQENVTLDEPDAPPMAQLRPNVRASAYGERISRVSFADAPRPSADRRTRAFHTGHLPPLPTRQDSGDLSPTQTVGPFSLTPEAIAARMSSETVPRPSVDDMVPALSMMRTSMDDDGSVVPPSLPAAAYTPSSAPEEPMSPIGGVMPMPSMPAIAMSPDDMLRAYAERRTLHSAPAVTIPAPSYNATGMRVLYSPSTPPSASTMLPALPTAVVSPELTYPGMPVHDAFTSAALAGPSNFDNAHIGTAE</sequence>
<evidence type="ECO:0000313" key="3">
    <source>
        <dbReference type="Proteomes" id="UP000016930"/>
    </source>
</evidence>
<evidence type="ECO:0000313" key="2">
    <source>
        <dbReference type="EMBL" id="EMD36089.1"/>
    </source>
</evidence>
<accession>M2PIU2</accession>
<keyword evidence="1" id="KW-0472">Membrane</keyword>
<name>M2PIU2_CERS8</name>
<proteinExistence type="predicted"/>
<dbReference type="EMBL" id="KB445799">
    <property type="protein sequence ID" value="EMD36089.1"/>
    <property type="molecule type" value="Genomic_DNA"/>
</dbReference>
<dbReference type="Proteomes" id="UP000016930">
    <property type="component" value="Unassembled WGS sequence"/>
</dbReference>
<protein>
    <submittedName>
        <fullName evidence="2">Uncharacterized protein</fullName>
    </submittedName>
</protein>
<dbReference type="STRING" id="914234.M2PIU2"/>
<organism evidence="2 3">
    <name type="scientific">Ceriporiopsis subvermispora (strain B)</name>
    <name type="common">White-rot fungus</name>
    <name type="synonym">Gelatoporia subvermispora</name>
    <dbReference type="NCBI Taxonomy" id="914234"/>
    <lineage>
        <taxon>Eukaryota</taxon>
        <taxon>Fungi</taxon>
        <taxon>Dikarya</taxon>
        <taxon>Basidiomycota</taxon>
        <taxon>Agaricomycotina</taxon>
        <taxon>Agaricomycetes</taxon>
        <taxon>Polyporales</taxon>
        <taxon>Gelatoporiaceae</taxon>
        <taxon>Gelatoporia</taxon>
    </lineage>
</organism>
<evidence type="ECO:0000256" key="1">
    <source>
        <dbReference type="SAM" id="Phobius"/>
    </source>
</evidence>
<keyword evidence="1" id="KW-1133">Transmembrane helix</keyword>